<protein>
    <submittedName>
        <fullName evidence="3">Glycerol-3-phosphate dehydrogenase</fullName>
    </submittedName>
</protein>
<evidence type="ECO:0000259" key="2">
    <source>
        <dbReference type="Pfam" id="PF10728"/>
    </source>
</evidence>
<sequence length="301" mass="30851">MPGAPRLTVAVISAGAVGTAVGEALARAGHAVTAAVARSEASRARAALRLPQARMTDVVSAARDAELIILAVPDPELPDVVEQIVPHVGAGRIVVHVAGSRGRAVLDPIALTGALTIAAHPAMTFAGVPDDTDRLTGCPWGVTVGDELSRTVAELLISEIGGRAIPIPESRRPLYHAAMAHGSNHLGAVVADAVDLLARAISDGGDPSATHSPGAARDQAAALLGPLLEASLDNALKWGPRALTGPAARDDAGTVVKHLNVIDDELPRATPAYRALARRIAELKGSTHVLRELDDRPTGAD</sequence>
<dbReference type="EMBL" id="JRNE01000090">
    <property type="protein sequence ID" value="KGF14769.1"/>
    <property type="molecule type" value="Genomic_DNA"/>
</dbReference>
<dbReference type="InterPro" id="IPR036291">
    <property type="entry name" value="NAD(P)-bd_dom_sf"/>
</dbReference>
<dbReference type="InterPro" id="IPR018931">
    <property type="entry name" value="DUF2520"/>
</dbReference>
<feature type="domain" description="DUF2520" evidence="2">
    <location>
        <begin position="138"/>
        <end position="280"/>
    </location>
</feature>
<dbReference type="Gene3D" id="1.10.1040.20">
    <property type="entry name" value="ProC-like, C-terminal domain"/>
    <property type="match status" value="1"/>
</dbReference>
<evidence type="ECO:0000259" key="1">
    <source>
        <dbReference type="Pfam" id="PF10727"/>
    </source>
</evidence>
<name>A0A096A1R1_9CORY</name>
<dbReference type="Pfam" id="PF10728">
    <property type="entry name" value="DUF2520"/>
    <property type="match status" value="1"/>
</dbReference>
<dbReference type="eggNOG" id="COG5495">
    <property type="taxonomic scope" value="Bacteria"/>
</dbReference>
<evidence type="ECO:0000313" key="4">
    <source>
        <dbReference type="Proteomes" id="UP000029548"/>
    </source>
</evidence>
<reference evidence="3 4" key="1">
    <citation type="submission" date="2014-07" db="EMBL/GenBank/DDBJ databases">
        <authorList>
            <person name="McCorrison J."/>
            <person name="Sanka R."/>
            <person name="Torralba M."/>
            <person name="Gillis M."/>
            <person name="Haft D.H."/>
            <person name="Methe B."/>
            <person name="Sutton G."/>
            <person name="Nelson K.E."/>
        </authorList>
    </citation>
    <scope>NUCLEOTIDE SEQUENCE [LARGE SCALE GENOMIC DNA]</scope>
    <source>
        <strain evidence="3 4">DNF00450</strain>
    </source>
</reference>
<dbReference type="AlphaFoldDB" id="A0A096A1R1"/>
<dbReference type="InterPro" id="IPR019665">
    <property type="entry name" value="OxRdtase/DH_put_Rossmann_dom"/>
</dbReference>
<dbReference type="PANTHER" id="PTHR40459">
    <property type="entry name" value="CONSERVED HYPOTHETICAL ALANINE AND LEUCINE RICH PROTEIN"/>
    <property type="match status" value="1"/>
</dbReference>
<comment type="caution">
    <text evidence="3">The sequence shown here is derived from an EMBL/GenBank/DDBJ whole genome shotgun (WGS) entry which is preliminary data.</text>
</comment>
<evidence type="ECO:0000313" key="3">
    <source>
        <dbReference type="EMBL" id="KGF14769.1"/>
    </source>
</evidence>
<dbReference type="SUPFAM" id="SSF48179">
    <property type="entry name" value="6-phosphogluconate dehydrogenase C-terminal domain-like"/>
    <property type="match status" value="1"/>
</dbReference>
<organism evidence="3 4">
    <name type="scientific">Corynebacterium freneyi DNF00450</name>
    <dbReference type="NCBI Taxonomy" id="1287475"/>
    <lineage>
        <taxon>Bacteria</taxon>
        <taxon>Bacillati</taxon>
        <taxon>Actinomycetota</taxon>
        <taxon>Actinomycetes</taxon>
        <taxon>Mycobacteriales</taxon>
        <taxon>Corynebacteriaceae</taxon>
        <taxon>Corynebacterium</taxon>
    </lineage>
</organism>
<dbReference type="SUPFAM" id="SSF51735">
    <property type="entry name" value="NAD(P)-binding Rossmann-fold domains"/>
    <property type="match status" value="1"/>
</dbReference>
<dbReference type="Pfam" id="PF10727">
    <property type="entry name" value="Rossmann-like"/>
    <property type="match status" value="1"/>
</dbReference>
<accession>A0A096A1R1</accession>
<proteinExistence type="predicted"/>
<dbReference type="Proteomes" id="UP000029548">
    <property type="component" value="Unassembled WGS sequence"/>
</dbReference>
<gene>
    <name evidence="3" type="ORF">HMPREF1650_13565</name>
</gene>
<dbReference type="InterPro" id="IPR037108">
    <property type="entry name" value="TM1727-like_C_sf"/>
</dbReference>
<dbReference type="InterPro" id="IPR008927">
    <property type="entry name" value="6-PGluconate_DH-like_C_sf"/>
</dbReference>
<feature type="domain" description="Putative oxidoreductase/dehydrogenase Rossmann-like" evidence="1">
    <location>
        <begin position="5"/>
        <end position="121"/>
    </location>
</feature>
<dbReference type="Gene3D" id="3.40.50.720">
    <property type="entry name" value="NAD(P)-binding Rossmann-like Domain"/>
    <property type="match status" value="1"/>
</dbReference>
<dbReference type="RefSeq" id="WP_035124215.1">
    <property type="nucleotide sequence ID" value="NZ_JRNE01000090.1"/>
</dbReference>
<dbReference type="PANTHER" id="PTHR40459:SF1">
    <property type="entry name" value="CONSERVED HYPOTHETICAL ALANINE AND LEUCINE RICH PROTEIN"/>
    <property type="match status" value="1"/>
</dbReference>